<dbReference type="InterPro" id="IPR013783">
    <property type="entry name" value="Ig-like_fold"/>
</dbReference>
<dbReference type="InterPro" id="IPR003599">
    <property type="entry name" value="Ig_sub"/>
</dbReference>
<dbReference type="Pfam" id="PF07686">
    <property type="entry name" value="V-set"/>
    <property type="match status" value="1"/>
</dbReference>
<feature type="domain" description="Ig-like" evidence="1">
    <location>
        <begin position="2"/>
        <end position="110"/>
    </location>
</feature>
<dbReference type="AlphaFoldDB" id="A0A3Q3B1S8"/>
<evidence type="ECO:0000259" key="1">
    <source>
        <dbReference type="PROSITE" id="PS50835"/>
    </source>
</evidence>
<dbReference type="InterPro" id="IPR007110">
    <property type="entry name" value="Ig-like_dom"/>
</dbReference>
<dbReference type="InterPro" id="IPR036388">
    <property type="entry name" value="WH-like_DNA-bd_sf"/>
</dbReference>
<dbReference type="PROSITE" id="PS50835">
    <property type="entry name" value="IG_LIKE"/>
    <property type="match status" value="1"/>
</dbReference>
<evidence type="ECO:0000313" key="2">
    <source>
        <dbReference type="Ensembl" id="ENSKMAP00000023448.1"/>
    </source>
</evidence>
<protein>
    <recommendedName>
        <fullName evidence="1">Ig-like domain-containing protein</fullName>
    </recommendedName>
</protein>
<reference evidence="2" key="2">
    <citation type="submission" date="2025-09" db="UniProtKB">
        <authorList>
            <consortium name="Ensembl"/>
        </authorList>
    </citation>
    <scope>IDENTIFICATION</scope>
</reference>
<dbReference type="Ensembl" id="ENSKMAT00000023747.1">
    <property type="protein sequence ID" value="ENSKMAP00000023448.1"/>
    <property type="gene ID" value="ENSKMAG00000017393.1"/>
</dbReference>
<dbReference type="CDD" id="cd00099">
    <property type="entry name" value="IgV"/>
    <property type="match status" value="1"/>
</dbReference>
<sequence length="159" mass="18218">IPQVAVNMFPCFLSRTSVHTSQSNPVSVQILKLGESTAIECYIESLMNKRMWYKLNTDRRLQLVAFFDTTYNRSEISDKFRQRFSVQFDNINSHLSIFRVAAEDVGTYFCGALFLNDIRFGPGTSLTLKEKIIEKYKSGDGYRRISRALNIPGQTVLTN</sequence>
<organism evidence="2 3">
    <name type="scientific">Kryptolebias marmoratus</name>
    <name type="common">Mangrove killifish</name>
    <name type="synonym">Rivulus marmoratus</name>
    <dbReference type="NCBI Taxonomy" id="37003"/>
    <lineage>
        <taxon>Eukaryota</taxon>
        <taxon>Metazoa</taxon>
        <taxon>Chordata</taxon>
        <taxon>Craniata</taxon>
        <taxon>Vertebrata</taxon>
        <taxon>Euteleostomi</taxon>
        <taxon>Actinopterygii</taxon>
        <taxon>Neopterygii</taxon>
        <taxon>Teleostei</taxon>
        <taxon>Neoteleostei</taxon>
        <taxon>Acanthomorphata</taxon>
        <taxon>Ovalentaria</taxon>
        <taxon>Atherinomorphae</taxon>
        <taxon>Cyprinodontiformes</taxon>
        <taxon>Rivulidae</taxon>
        <taxon>Kryptolebias</taxon>
    </lineage>
</organism>
<dbReference type="SMART" id="SM00409">
    <property type="entry name" value="IG"/>
    <property type="match status" value="1"/>
</dbReference>
<dbReference type="OMA" id="CYIESLM"/>
<proteinExistence type="predicted"/>
<name>A0A3Q3B1S8_KRYMA</name>
<dbReference type="GeneTree" id="ENSGT00940000178554"/>
<dbReference type="Gene3D" id="2.60.40.10">
    <property type="entry name" value="Immunoglobulins"/>
    <property type="match status" value="1"/>
</dbReference>
<accession>A0A3Q3B1S8</accession>
<dbReference type="InterPro" id="IPR036179">
    <property type="entry name" value="Ig-like_dom_sf"/>
</dbReference>
<keyword evidence="3" id="KW-1185">Reference proteome</keyword>
<reference evidence="2" key="1">
    <citation type="submission" date="2025-08" db="UniProtKB">
        <authorList>
            <consortium name="Ensembl"/>
        </authorList>
    </citation>
    <scope>IDENTIFICATION</scope>
</reference>
<dbReference type="SUPFAM" id="SSF48726">
    <property type="entry name" value="Immunoglobulin"/>
    <property type="match status" value="1"/>
</dbReference>
<dbReference type="Gene3D" id="1.10.10.10">
    <property type="entry name" value="Winged helix-like DNA-binding domain superfamily/Winged helix DNA-binding domain"/>
    <property type="match status" value="1"/>
</dbReference>
<evidence type="ECO:0000313" key="3">
    <source>
        <dbReference type="Proteomes" id="UP000264800"/>
    </source>
</evidence>
<dbReference type="Proteomes" id="UP000264800">
    <property type="component" value="Unplaced"/>
</dbReference>
<dbReference type="InterPro" id="IPR013106">
    <property type="entry name" value="Ig_V-set"/>
</dbReference>